<evidence type="ECO:0000313" key="3">
    <source>
        <dbReference type="Proteomes" id="UP000218439"/>
    </source>
</evidence>
<protein>
    <submittedName>
        <fullName evidence="2">Uncharacterized protein</fullName>
    </submittedName>
</protein>
<keyword evidence="1" id="KW-0732">Signal</keyword>
<evidence type="ECO:0000313" key="2">
    <source>
        <dbReference type="EMBL" id="PAT42242.1"/>
    </source>
</evidence>
<dbReference type="RefSeq" id="WP_095552294.1">
    <property type="nucleotide sequence ID" value="NZ_NSJE01000016.1"/>
</dbReference>
<organism evidence="2 3">
    <name type="scientific">Vandammella animalimorsus</name>
    <dbReference type="NCBI Taxonomy" id="2029117"/>
    <lineage>
        <taxon>Bacteria</taxon>
        <taxon>Pseudomonadati</taxon>
        <taxon>Pseudomonadota</taxon>
        <taxon>Betaproteobacteria</taxon>
        <taxon>Burkholderiales</taxon>
        <taxon>Comamonadaceae</taxon>
        <taxon>Vandammella</taxon>
    </lineage>
</organism>
<comment type="caution">
    <text evidence="2">The sequence shown here is derived from an EMBL/GenBank/DDBJ whole genome shotgun (WGS) entry which is preliminary data.</text>
</comment>
<sequence>MLWWTALFTLLASSAQAQTVVSGSITSHQTWTAAQSPYLLQGDVVLDNNALLSIQPGVIVRMAQGASFTLKKGALQAVGTAAAPIVITSDAATPAPGDWRQWRFGPGTDDARTLLEHVVIEYGAGLAIESASPVLRHTELRHHSGPAVQMDLASSPIGAGNRAHGNALNAIAVPAGTIRGQVVWGLVGIPYLVQDGLVQVGQAPLSLEPARLRLSPGVVALLRASLAQPAGGAGVVLDVASSVPSVASTASRVTIGAGQSGGDIEVQAGALGSTRITLSHAQLGMAETLVEVVQLPPLSLAPGRPTLGVGRPYPMSLSLPSPAPAGGATVQLLNTDASVLAAPSSVVVPAGQRSARFEVTGLADGQSRLSARAQGFADAMATLTVRGKALVLPTSIVVAPGGSAEVLLHATEPAPAGGLQVSLSSSNTAAAQAPASTSIAAGQSSGQFTLQGVALGTAQLTASAAGYQPASGTVLVDAIAIQAEPSGDITTNEGLERTLRVLLSKAAPPGGIAIAASSSAAAVASVSPAELLVPEGQVYATQPLTIQALSAGQTDIALSAPGLVGKNVQVTVREGASLRLKPYRGSKVVVGKGMRSYHGGSDSDLSVQRIVNGNVSSGADAVTVKLRCVNVQVCTVPETVTIPAGHSQAVVPVTGVDVGSTHIEATADGYTASTPAEMETVLPEVVFNSLDGNRTTSSVRDGFSISLRVPGAVWPDHAALVEAASIQLDLVDQTPAGVVNGFYSAATGGSLITQLTIAAGRRSSGSAYIAQPALAGSYRVQAEVAGITSGQSAVQTVAAAEQALQLTPYRGSKVVAGKGMRSYHGGSDSDLSVQRIVNGSVSSGADAVTVKLRCVNAQVCTVPETVTIPAGHSQAVVPVTGVDVGSTQIEATADGYTASTPAEMETVLPQVLFHSLDGNRTTSSVRDDFSMSLRVPGAVWPDHAALVEAASIQLDLVEQTPAGVVNGIYSAATGGSLITQLTIAAGRRSSGSAYIAQPALAGSYRVQADVTGIASGQSAVQTVEAAQQALQLKPYRGSKVVVGKGMRSYHGGSDSDLSVQRIVNGSVSSGADAVTVRLRCVNAQVCTVPETVTIPAGHSHVAVPVTGVDVGSTQIEATADGYTASTPAEMETVLPQVLFHSLDGNRTTSSVRDDFSMSLRVPGAVWPDHAALVEAASIQLDLVEQTPAGVVNGIYSAATGGSLITQLTIAAGRRSSGSAYIAQPALAGSYRVQADVAGITSGQSAVQTVTAAEQALQLKPYRGSKVVAGKGMRSYHGGSDSDLSVQRIINGSVSSGADAVTVRLRCVNAQVCTVPETVTIPAGQSQVAVPVTGVDVGSTQIEVTAVGFGPGVVTMETIAPRLIITNVPATLAAGASRHLYARAQVPGAVWPDSQTPAADLTLSLTSAVPSVGTVTASVSWNAGAGQSQAATFQGIAPGATTVTVSAPGFVPATSAAIQVTTP</sequence>
<name>A0A2A2AX47_9BURK</name>
<evidence type="ECO:0000256" key="1">
    <source>
        <dbReference type="SAM" id="SignalP"/>
    </source>
</evidence>
<feature type="chain" id="PRO_5013013861" evidence="1">
    <location>
        <begin position="18"/>
        <end position="1462"/>
    </location>
</feature>
<feature type="signal peptide" evidence="1">
    <location>
        <begin position="1"/>
        <end position="17"/>
    </location>
</feature>
<dbReference type="Proteomes" id="UP000218439">
    <property type="component" value="Unassembled WGS sequence"/>
</dbReference>
<reference evidence="2 3" key="1">
    <citation type="submission" date="2017-08" db="EMBL/GenBank/DDBJ databases">
        <title>WGS of Clinical strains of the CDC Group NO-1 linked to zoonotic infections in humans.</title>
        <authorList>
            <person name="Bernier A.-M."/>
            <person name="Bernard K."/>
        </authorList>
    </citation>
    <scope>NUCLEOTIDE SEQUENCE [LARGE SCALE GENOMIC DNA]</scope>
    <source>
        <strain evidence="2 3">NML120219</strain>
    </source>
</reference>
<dbReference type="EMBL" id="NSJE01000016">
    <property type="protein sequence ID" value="PAT42242.1"/>
    <property type="molecule type" value="Genomic_DNA"/>
</dbReference>
<accession>A0A2A2AX47</accession>
<dbReference type="Gene3D" id="2.60.40.1120">
    <property type="entry name" value="Carboxypeptidase-like, regulatory domain"/>
    <property type="match status" value="1"/>
</dbReference>
<gene>
    <name evidence="2" type="ORF">CK621_10045</name>
</gene>
<proteinExistence type="predicted"/>